<dbReference type="Pfam" id="PF13358">
    <property type="entry name" value="DDE_3"/>
    <property type="match status" value="1"/>
</dbReference>
<evidence type="ECO:0000313" key="4">
    <source>
        <dbReference type="Proteomes" id="UP000244168"/>
    </source>
</evidence>
<dbReference type="GO" id="GO:0003676">
    <property type="term" value="F:nucleic acid binding"/>
    <property type="evidence" value="ECO:0007669"/>
    <property type="project" value="InterPro"/>
</dbReference>
<dbReference type="GO" id="GO:0004519">
    <property type="term" value="F:endonuclease activity"/>
    <property type="evidence" value="ECO:0007669"/>
    <property type="project" value="UniProtKB-KW"/>
</dbReference>
<accession>A0A2T5J7R1</accession>
<dbReference type="InterPro" id="IPR036397">
    <property type="entry name" value="RNaseH_sf"/>
</dbReference>
<dbReference type="InterPro" id="IPR038717">
    <property type="entry name" value="Tc1-like_DDE_dom"/>
</dbReference>
<sequence length="501" mass="58433">MRRRFIEGTYSTYQLAHELRVSTITTYRYQKEFERIKAHYPDQLDNMYFYMPEQPKPHRETPLYKELIPMLPVLAAGMQGKVLKAMPLWEEYRKHCPQGYSYSPFKFIFFDWFEDSVIPYPVPLLDSIAPADQPILQHWRRGNDHRHWQIAVVLQGAITATTLAELMSKAESSWRTVTQWIRAYKTKGLAGLEPTPRKPNVRIQATIKNRKEKLVKLLHESPQSHGLNRTSWSIVALTRIYNQLYQPEVHVMQVSRCLRQLGYRYKQSRDMLTSPDPKFREKIKKIQRILQHLKPNEKFFSIDEYGPVGVKIKGGRTLRHEKESPVAVPEKQRAKGVIICTAALELSTNQVHHFYSEKKNTFEMIKLIDLLLARYADQSRIYLCWDAVSWHNSLILKQYIQDHNATAKPEIRIAPLPASTQFLNVIEAVFGGLAKAVIHNSDYPTLEACKQAIDLHFSIRNAYFLANPKRAGKKIWGQEHIRARFSELQDTRKRSAMHGAR</sequence>
<dbReference type="Proteomes" id="UP000244168">
    <property type="component" value="Unassembled WGS sequence"/>
</dbReference>
<dbReference type="EMBL" id="QAOQ01000005">
    <property type="protein sequence ID" value="PTQ95500.1"/>
    <property type="molecule type" value="Genomic_DNA"/>
</dbReference>
<comment type="caution">
    <text evidence="3">The sequence shown here is derived from an EMBL/GenBank/DDBJ whole genome shotgun (WGS) entry which is preliminary data.</text>
</comment>
<feature type="domain" description="Tc1-like transposase DDE" evidence="1">
    <location>
        <begin position="324"/>
        <end position="447"/>
    </location>
</feature>
<evidence type="ECO:0000313" key="3">
    <source>
        <dbReference type="EMBL" id="PTQ95500.1"/>
    </source>
</evidence>
<keyword evidence="3" id="KW-0540">Nuclease</keyword>
<reference evidence="3 4" key="1">
    <citation type="submission" date="2018-04" db="EMBL/GenBank/DDBJ databases">
        <title>Genomic Encyclopedia of Archaeal and Bacterial Type Strains, Phase II (KMG-II): from individual species to whole genera.</title>
        <authorList>
            <person name="Goeker M."/>
        </authorList>
    </citation>
    <scope>NUCLEOTIDE SEQUENCE [LARGE SCALE GENOMIC DNA]</scope>
    <source>
        <strain evidence="3 4">DSM 26809</strain>
    </source>
</reference>
<protein>
    <submittedName>
        <fullName evidence="3">DDE superfamily endonuclease</fullName>
    </submittedName>
</protein>
<dbReference type="Pfam" id="PF13518">
    <property type="entry name" value="HTH_28"/>
    <property type="match status" value="1"/>
</dbReference>
<evidence type="ECO:0000259" key="2">
    <source>
        <dbReference type="Pfam" id="PF13518"/>
    </source>
</evidence>
<organism evidence="3 4">
    <name type="scientific">Mucilaginibacter yixingensis</name>
    <dbReference type="NCBI Taxonomy" id="1295612"/>
    <lineage>
        <taxon>Bacteria</taxon>
        <taxon>Pseudomonadati</taxon>
        <taxon>Bacteroidota</taxon>
        <taxon>Sphingobacteriia</taxon>
        <taxon>Sphingobacteriales</taxon>
        <taxon>Sphingobacteriaceae</taxon>
        <taxon>Mucilaginibacter</taxon>
    </lineage>
</organism>
<dbReference type="NCBIfam" id="NF033545">
    <property type="entry name" value="transpos_IS630"/>
    <property type="match status" value="1"/>
</dbReference>
<evidence type="ECO:0000259" key="1">
    <source>
        <dbReference type="Pfam" id="PF13358"/>
    </source>
</evidence>
<dbReference type="InterPro" id="IPR055247">
    <property type="entry name" value="InsJ-like_HTH"/>
</dbReference>
<keyword evidence="3" id="KW-0378">Hydrolase</keyword>
<keyword evidence="4" id="KW-1185">Reference proteome</keyword>
<name>A0A2T5J7R1_9SPHI</name>
<dbReference type="Gene3D" id="3.30.420.10">
    <property type="entry name" value="Ribonuclease H-like superfamily/Ribonuclease H"/>
    <property type="match status" value="1"/>
</dbReference>
<dbReference type="InterPro" id="IPR047655">
    <property type="entry name" value="Transpos_IS630-like"/>
</dbReference>
<proteinExistence type="predicted"/>
<feature type="domain" description="Insertion element IS150 protein InsJ-like helix-turn-helix" evidence="2">
    <location>
        <begin position="161"/>
        <end position="199"/>
    </location>
</feature>
<dbReference type="AlphaFoldDB" id="A0A2T5J7R1"/>
<keyword evidence="3" id="KW-0255">Endonuclease</keyword>
<gene>
    <name evidence="3" type="ORF">C8P68_1055</name>
</gene>